<dbReference type="Proteomes" id="UP000177690">
    <property type="component" value="Unassembled WGS sequence"/>
</dbReference>
<reference evidence="1 2" key="1">
    <citation type="journal article" date="2016" name="Nat. Commun.">
        <title>Thousands of microbial genomes shed light on interconnected biogeochemical processes in an aquifer system.</title>
        <authorList>
            <person name="Anantharaman K."/>
            <person name="Brown C.T."/>
            <person name="Hug L.A."/>
            <person name="Sharon I."/>
            <person name="Castelle C.J."/>
            <person name="Probst A.J."/>
            <person name="Thomas B.C."/>
            <person name="Singh A."/>
            <person name="Wilkins M.J."/>
            <person name="Karaoz U."/>
            <person name="Brodie E.L."/>
            <person name="Williams K.H."/>
            <person name="Hubbard S.S."/>
            <person name="Banfield J.F."/>
        </authorList>
    </citation>
    <scope>NUCLEOTIDE SEQUENCE [LARGE SCALE GENOMIC DNA]</scope>
</reference>
<evidence type="ECO:0000313" key="2">
    <source>
        <dbReference type="Proteomes" id="UP000177690"/>
    </source>
</evidence>
<protein>
    <submittedName>
        <fullName evidence="1">Uncharacterized protein</fullName>
    </submittedName>
</protein>
<comment type="caution">
    <text evidence="1">The sequence shown here is derived from an EMBL/GenBank/DDBJ whole genome shotgun (WGS) entry which is preliminary data.</text>
</comment>
<evidence type="ECO:0000313" key="1">
    <source>
        <dbReference type="EMBL" id="OGY67518.1"/>
    </source>
</evidence>
<proteinExistence type="predicted"/>
<accession>A0A1G1ZS21</accession>
<organism evidence="1 2">
    <name type="scientific">Candidatus Harrisonbacteria bacterium RIFCSPLOWO2_02_FULL_41_13b</name>
    <dbReference type="NCBI Taxonomy" id="1798409"/>
    <lineage>
        <taxon>Bacteria</taxon>
        <taxon>Candidatus Harrisoniibacteriota</taxon>
    </lineage>
</organism>
<dbReference type="AlphaFoldDB" id="A0A1G1ZS21"/>
<name>A0A1G1ZS21_9BACT</name>
<dbReference type="EMBL" id="MHJL01000021">
    <property type="protein sequence ID" value="OGY67518.1"/>
    <property type="molecule type" value="Genomic_DNA"/>
</dbReference>
<gene>
    <name evidence="1" type="ORF">A3I24_00280</name>
</gene>
<sequence>MTNPILGFIIFKVKIDLLQFRFPIFNRRWPMSHTIVVNADQDGAFAWKLPEDISRAVDSLGETNPLLAQTMLAISRNAVSQFIDVMKMALRNGMSVKDCILIIDENLEDLRAEMADLVNRQML</sequence>
<dbReference type="STRING" id="1798409.A3I24_00280"/>